<dbReference type="GeneID" id="108683158"/>
<evidence type="ECO:0000256" key="3">
    <source>
        <dbReference type="ARBA" id="ARBA00005323"/>
    </source>
</evidence>
<evidence type="ECO:0000313" key="14">
    <source>
        <dbReference type="RefSeq" id="XP_047738869.1"/>
    </source>
</evidence>
<dbReference type="EC" id="4.3.1.18" evidence="9"/>
<keyword evidence="7" id="KW-0456">Lyase</keyword>
<comment type="similarity">
    <text evidence="3">Belongs to the DSD1 family.</text>
</comment>
<evidence type="ECO:0000313" key="13">
    <source>
        <dbReference type="Proteomes" id="UP000694843"/>
    </source>
</evidence>
<name>A0A979FP58_HYAAZ</name>
<dbReference type="InterPro" id="IPR051466">
    <property type="entry name" value="D-amino_acid_metab_enzyme"/>
</dbReference>
<dbReference type="KEGG" id="hazt:108683158"/>
<organism evidence="13 14">
    <name type="scientific">Hyalella azteca</name>
    <name type="common">Amphipod</name>
    <dbReference type="NCBI Taxonomy" id="294128"/>
    <lineage>
        <taxon>Eukaryota</taxon>
        <taxon>Metazoa</taxon>
        <taxon>Ecdysozoa</taxon>
        <taxon>Arthropoda</taxon>
        <taxon>Crustacea</taxon>
        <taxon>Multicrustacea</taxon>
        <taxon>Malacostraca</taxon>
        <taxon>Eumalacostraca</taxon>
        <taxon>Peracarida</taxon>
        <taxon>Amphipoda</taxon>
        <taxon>Senticaudata</taxon>
        <taxon>Talitrida</taxon>
        <taxon>Talitroidea</taxon>
        <taxon>Hyalellidae</taxon>
        <taxon>Hyalella</taxon>
    </lineage>
</organism>
<evidence type="ECO:0000256" key="1">
    <source>
        <dbReference type="ARBA" id="ARBA00001933"/>
    </source>
</evidence>
<dbReference type="GO" id="GO:0008721">
    <property type="term" value="F:D-serine ammonia-lyase activity"/>
    <property type="evidence" value="ECO:0007669"/>
    <property type="project" value="UniProtKB-EC"/>
</dbReference>
<dbReference type="SMART" id="SM01119">
    <property type="entry name" value="D-ser_dehydrat"/>
    <property type="match status" value="1"/>
</dbReference>
<dbReference type="PANTHER" id="PTHR28004:SF2">
    <property type="entry name" value="D-SERINE DEHYDRATASE"/>
    <property type="match status" value="1"/>
</dbReference>
<evidence type="ECO:0000256" key="8">
    <source>
        <dbReference type="ARBA" id="ARBA00051198"/>
    </source>
</evidence>
<evidence type="ECO:0000256" key="5">
    <source>
        <dbReference type="ARBA" id="ARBA00022833"/>
    </source>
</evidence>
<accession>A0A979FP58</accession>
<keyword evidence="4" id="KW-0479">Metal-binding</keyword>
<dbReference type="InterPro" id="IPR026956">
    <property type="entry name" value="D-ser_dehydrat-like_dom"/>
</dbReference>
<evidence type="ECO:0000256" key="2">
    <source>
        <dbReference type="ARBA" id="ARBA00001947"/>
    </source>
</evidence>
<comment type="catalytic activity">
    <reaction evidence="8">
        <text>D-serine = pyruvate + NH4(+)</text>
        <dbReference type="Rhea" id="RHEA:13977"/>
        <dbReference type="ChEBI" id="CHEBI:15361"/>
        <dbReference type="ChEBI" id="CHEBI:28938"/>
        <dbReference type="ChEBI" id="CHEBI:35247"/>
        <dbReference type="EC" id="4.3.1.18"/>
    </reaction>
    <physiologicalReaction direction="left-to-right" evidence="8">
        <dbReference type="Rhea" id="RHEA:13978"/>
    </physiologicalReaction>
</comment>
<dbReference type="InterPro" id="IPR042208">
    <property type="entry name" value="D-ser_dehydrat-like_sf"/>
</dbReference>
<dbReference type="InterPro" id="IPR029066">
    <property type="entry name" value="PLP-binding_barrel"/>
</dbReference>
<keyword evidence="5" id="KW-0862">Zinc</keyword>
<feature type="domain" description="D-serine dehydratase-like" evidence="12">
    <location>
        <begin position="277"/>
        <end position="377"/>
    </location>
</feature>
<dbReference type="Gene3D" id="3.20.20.10">
    <property type="entry name" value="Alanine racemase"/>
    <property type="match status" value="1"/>
</dbReference>
<dbReference type="FunFam" id="3.20.20.10:FF:000016">
    <property type="entry name" value="D-serine dehydratase"/>
    <property type="match status" value="1"/>
</dbReference>
<gene>
    <name evidence="14" type="primary">LOC108683158</name>
</gene>
<dbReference type="Proteomes" id="UP000694843">
    <property type="component" value="Unplaced"/>
</dbReference>
<keyword evidence="13" id="KW-1185">Reference proteome</keyword>
<dbReference type="GO" id="GO:0036088">
    <property type="term" value="P:D-serine catabolic process"/>
    <property type="evidence" value="ECO:0007669"/>
    <property type="project" value="TreeGrafter"/>
</dbReference>
<evidence type="ECO:0000259" key="12">
    <source>
        <dbReference type="SMART" id="SM01119"/>
    </source>
</evidence>
<dbReference type="OrthoDB" id="20198at2759"/>
<dbReference type="GO" id="GO:0046872">
    <property type="term" value="F:metal ion binding"/>
    <property type="evidence" value="ECO:0007669"/>
    <property type="project" value="UniProtKB-KW"/>
</dbReference>
<comment type="cofactor">
    <cofactor evidence="2">
        <name>Zn(2+)</name>
        <dbReference type="ChEBI" id="CHEBI:29105"/>
    </cofactor>
</comment>
<evidence type="ECO:0000256" key="9">
    <source>
        <dbReference type="ARBA" id="ARBA00066349"/>
    </source>
</evidence>
<reference evidence="14" key="1">
    <citation type="submission" date="2025-08" db="UniProtKB">
        <authorList>
            <consortium name="RefSeq"/>
        </authorList>
    </citation>
    <scope>IDENTIFICATION</scope>
    <source>
        <tissue evidence="14">Whole organism</tissue>
    </source>
</reference>
<evidence type="ECO:0000256" key="7">
    <source>
        <dbReference type="ARBA" id="ARBA00023239"/>
    </source>
</evidence>
<dbReference type="AlphaFoldDB" id="A0A979FP58"/>
<dbReference type="PANTHER" id="PTHR28004">
    <property type="entry name" value="ZGC:162816-RELATED"/>
    <property type="match status" value="1"/>
</dbReference>
<evidence type="ECO:0000256" key="11">
    <source>
        <dbReference type="ARBA" id="ARBA00075219"/>
    </source>
</evidence>
<evidence type="ECO:0000256" key="10">
    <source>
        <dbReference type="ARBA" id="ARBA00069616"/>
    </source>
</evidence>
<dbReference type="OMA" id="WPRFYGW"/>
<proteinExistence type="inferred from homology"/>
<dbReference type="Pfam" id="PF01168">
    <property type="entry name" value="Ala_racemase_N"/>
    <property type="match status" value="1"/>
</dbReference>
<dbReference type="Pfam" id="PF14031">
    <property type="entry name" value="D-ser_dehydrat"/>
    <property type="match status" value="1"/>
</dbReference>
<dbReference type="Gene3D" id="2.40.37.20">
    <property type="entry name" value="D-serine dehydratase-like domain"/>
    <property type="match status" value="1"/>
</dbReference>
<protein>
    <recommendedName>
        <fullName evidence="10">D-serine dehydratase</fullName>
        <ecNumber evidence="9">4.3.1.18</ecNumber>
    </recommendedName>
    <alternativeName>
        <fullName evidence="11">D-serine deaminase</fullName>
    </alternativeName>
</protein>
<comment type="cofactor">
    <cofactor evidence="1">
        <name>pyridoxal 5'-phosphate</name>
        <dbReference type="ChEBI" id="CHEBI:597326"/>
    </cofactor>
</comment>
<dbReference type="InterPro" id="IPR001608">
    <property type="entry name" value="Ala_racemase_N"/>
</dbReference>
<evidence type="ECO:0000256" key="4">
    <source>
        <dbReference type="ARBA" id="ARBA00022723"/>
    </source>
</evidence>
<dbReference type="RefSeq" id="XP_047738869.1">
    <property type="nucleotide sequence ID" value="XM_047882913.1"/>
</dbReference>
<sequence>MSKQREALWCALEERSWKGKTLASVTTPAFVIHKDVVQRNCTRMLQTCLSLGVKLRAQTKTHKTIEGIDLQTGGSRRCLVSSTLDECEFLADHGCDDVLFGHPLVAHHLHRVTRLTKALEEFHVMVDSEEAVQVLTDAAPPAGKQWSVFLKLDCGKKRAGVWHQDIELGCTIVKSLTSSNNIIFRGVYTHCGDTYAAANMQQLEEIRDANVSRLLVFVKALEARLGVVCQTVGVGSTPSCSNPSPLMAQLTELHPGNYVFYDVQQQLLGSCAQDDIAGAVATRVIGHYPHRNQMLIDCGFSGLTKQGEGKMPAAGYGVIKGHPNLRLRSLDQEHGTVEPTGDEELDYSKYPVGSMLFILPYHSCATAAQYGVYLVVEDGVVMEEWRPTRGW</sequence>
<keyword evidence="6" id="KW-0663">Pyridoxal phosphate</keyword>
<evidence type="ECO:0000256" key="6">
    <source>
        <dbReference type="ARBA" id="ARBA00022898"/>
    </source>
</evidence>
<dbReference type="SUPFAM" id="SSF51419">
    <property type="entry name" value="PLP-binding barrel"/>
    <property type="match status" value="1"/>
</dbReference>